<evidence type="ECO:0000313" key="3">
    <source>
        <dbReference type="Proteomes" id="UP001367676"/>
    </source>
</evidence>
<dbReference type="SUPFAM" id="SSF56112">
    <property type="entry name" value="Protein kinase-like (PK-like)"/>
    <property type="match status" value="1"/>
</dbReference>
<dbReference type="AlphaFoldDB" id="A0AAN9Y906"/>
<proteinExistence type="predicted"/>
<reference evidence="2 3" key="1">
    <citation type="submission" date="2024-03" db="EMBL/GenBank/DDBJ databases">
        <title>Adaptation during the transition from Ophiocordyceps entomopathogen to insect associate is accompanied by gene loss and intensified selection.</title>
        <authorList>
            <person name="Ward C.M."/>
            <person name="Onetto C.A."/>
            <person name="Borneman A.R."/>
        </authorList>
    </citation>
    <scope>NUCLEOTIDE SEQUENCE [LARGE SCALE GENOMIC DNA]</scope>
    <source>
        <strain evidence="2">AWRI1</strain>
        <tissue evidence="2">Single Adult Female</tissue>
    </source>
</reference>
<evidence type="ECO:0000313" key="2">
    <source>
        <dbReference type="EMBL" id="KAK7603591.1"/>
    </source>
</evidence>
<dbReference type="PANTHER" id="PTHR11012">
    <property type="entry name" value="PROTEIN KINASE-LIKE DOMAIN-CONTAINING"/>
    <property type="match status" value="1"/>
</dbReference>
<dbReference type="InterPro" id="IPR011009">
    <property type="entry name" value="Kinase-like_dom_sf"/>
</dbReference>
<name>A0AAN9Y906_9HEMI</name>
<comment type="caution">
    <text evidence="2">The sequence shown here is derived from an EMBL/GenBank/DDBJ whole genome shotgun (WGS) entry which is preliminary data.</text>
</comment>
<sequence>MKISDELIFRAFLADRSDLQVCGEVNFVRFEEHNRHRETIYGLNSRMLFGRIVYSKDGQNLTTESLAIKQTPAACFDQYHCQLQFASEIHFFAKVLPFFDSIIDSEVDLFFPKFLYSFSRNSPAAEQVALVFENLRDQGFVEHQCSGSIFLDYNHLSLVMRHLGHFHGYSLMAAKINPTRFQQLANFLPRNHELHLMNYSTLSQAFLDHAIRLLTFRDQRYASRLAPLRKISQNLVEYLKRVNNSSLEVICHGDFLATNLLFRYEGSVPVDVKALDLGLWRFASPVLDLAHAMYICADQQTRDQHWDDLISDYRRGLSDIVAADEVPSMDVILEEFRKHCWYGIMIASHYIRDQNARRKKSPRMFDIFKGVNLLTENITSEEILRKIEDYELGGTIATEMVFSVIKDMIDRKFI</sequence>
<dbReference type="EMBL" id="JBBCAQ010000006">
    <property type="protein sequence ID" value="KAK7603591.1"/>
    <property type="molecule type" value="Genomic_DNA"/>
</dbReference>
<dbReference type="InterPro" id="IPR004119">
    <property type="entry name" value="EcKL"/>
</dbReference>
<dbReference type="SMART" id="SM00587">
    <property type="entry name" value="CHK"/>
    <property type="match status" value="1"/>
</dbReference>
<dbReference type="Pfam" id="PF02958">
    <property type="entry name" value="EcKL"/>
    <property type="match status" value="1"/>
</dbReference>
<evidence type="ECO:0000259" key="1">
    <source>
        <dbReference type="SMART" id="SM00587"/>
    </source>
</evidence>
<organism evidence="2 3">
    <name type="scientific">Parthenolecanium corni</name>
    <dbReference type="NCBI Taxonomy" id="536013"/>
    <lineage>
        <taxon>Eukaryota</taxon>
        <taxon>Metazoa</taxon>
        <taxon>Ecdysozoa</taxon>
        <taxon>Arthropoda</taxon>
        <taxon>Hexapoda</taxon>
        <taxon>Insecta</taxon>
        <taxon>Pterygota</taxon>
        <taxon>Neoptera</taxon>
        <taxon>Paraneoptera</taxon>
        <taxon>Hemiptera</taxon>
        <taxon>Sternorrhyncha</taxon>
        <taxon>Coccoidea</taxon>
        <taxon>Coccidae</taxon>
        <taxon>Parthenolecanium</taxon>
    </lineage>
</organism>
<protein>
    <recommendedName>
        <fullName evidence="1">CHK kinase-like domain-containing protein</fullName>
    </recommendedName>
</protein>
<gene>
    <name evidence="2" type="ORF">V9T40_003590</name>
</gene>
<dbReference type="PANTHER" id="PTHR11012:SF8">
    <property type="entry name" value="JUVENILE HORMONE-INDUCIBLE PROTEIN 26"/>
    <property type="match status" value="1"/>
</dbReference>
<accession>A0AAN9Y906</accession>
<dbReference type="InterPro" id="IPR015897">
    <property type="entry name" value="CHK_kinase-like"/>
</dbReference>
<keyword evidence="3" id="KW-1185">Reference proteome</keyword>
<feature type="domain" description="CHK kinase-like" evidence="1">
    <location>
        <begin position="130"/>
        <end position="323"/>
    </location>
</feature>
<dbReference type="Proteomes" id="UP001367676">
    <property type="component" value="Unassembled WGS sequence"/>
</dbReference>
<dbReference type="Gene3D" id="3.90.1200.10">
    <property type="match status" value="1"/>
</dbReference>